<dbReference type="Proteomes" id="UP000271098">
    <property type="component" value="Unassembled WGS sequence"/>
</dbReference>
<dbReference type="WBParaSite" id="GPUH_0000778401-mRNA-1">
    <property type="protein sequence ID" value="GPUH_0000778401-mRNA-1"/>
    <property type="gene ID" value="GPUH_0000778401"/>
</dbReference>
<evidence type="ECO:0000313" key="2">
    <source>
        <dbReference type="Proteomes" id="UP000271098"/>
    </source>
</evidence>
<dbReference type="EMBL" id="UYRT01020936">
    <property type="protein sequence ID" value="VDK59602.1"/>
    <property type="molecule type" value="Genomic_DNA"/>
</dbReference>
<accession>A0A183DGD4</accession>
<evidence type="ECO:0000313" key="1">
    <source>
        <dbReference type="EMBL" id="VDK59602.1"/>
    </source>
</evidence>
<organism evidence="3">
    <name type="scientific">Gongylonema pulchrum</name>
    <dbReference type="NCBI Taxonomy" id="637853"/>
    <lineage>
        <taxon>Eukaryota</taxon>
        <taxon>Metazoa</taxon>
        <taxon>Ecdysozoa</taxon>
        <taxon>Nematoda</taxon>
        <taxon>Chromadorea</taxon>
        <taxon>Rhabditida</taxon>
        <taxon>Spirurina</taxon>
        <taxon>Spiruromorpha</taxon>
        <taxon>Spiruroidea</taxon>
        <taxon>Gongylonematidae</taxon>
        <taxon>Gongylonema</taxon>
    </lineage>
</organism>
<keyword evidence="2" id="KW-1185">Reference proteome</keyword>
<reference evidence="1 2" key="2">
    <citation type="submission" date="2018-11" db="EMBL/GenBank/DDBJ databases">
        <authorList>
            <consortium name="Pathogen Informatics"/>
        </authorList>
    </citation>
    <scope>NUCLEOTIDE SEQUENCE [LARGE SCALE GENOMIC DNA]</scope>
</reference>
<protein>
    <submittedName>
        <fullName evidence="3">FERM domain-containing protein</fullName>
    </submittedName>
</protein>
<dbReference type="AlphaFoldDB" id="A0A183DGD4"/>
<name>A0A183DGD4_9BILA</name>
<gene>
    <name evidence="1" type="ORF">GPUH_LOCUS7773</name>
</gene>
<proteinExistence type="predicted"/>
<reference evidence="3" key="1">
    <citation type="submission" date="2016-06" db="UniProtKB">
        <authorList>
            <consortium name="WormBaseParasite"/>
        </authorList>
    </citation>
    <scope>IDENTIFICATION</scope>
</reference>
<evidence type="ECO:0000313" key="3">
    <source>
        <dbReference type="WBParaSite" id="GPUH_0000778401-mRNA-1"/>
    </source>
</evidence>
<sequence length="54" mass="6552">MKLFRKERIFAKFQERVAYIMELKYTNSFKIDLQVDLDMTRCVSVQFLDSLLTQ</sequence>